<evidence type="ECO:0000313" key="1">
    <source>
        <dbReference type="EMBL" id="KGB24056.1"/>
    </source>
</evidence>
<protein>
    <submittedName>
        <fullName evidence="1">Uncharacterized protein</fullName>
    </submittedName>
</protein>
<organism evidence="1 2">
    <name type="scientific">Acetobacter tropicalis</name>
    <dbReference type="NCBI Taxonomy" id="104102"/>
    <lineage>
        <taxon>Bacteria</taxon>
        <taxon>Pseudomonadati</taxon>
        <taxon>Pseudomonadota</taxon>
        <taxon>Alphaproteobacteria</taxon>
        <taxon>Acetobacterales</taxon>
        <taxon>Acetobacteraceae</taxon>
        <taxon>Acetobacter</taxon>
    </lineage>
</organism>
<accession>A0A094ZP78</accession>
<dbReference type="EMBL" id="JOKM01000053">
    <property type="protein sequence ID" value="KGB24056.1"/>
    <property type="molecule type" value="Genomic_DNA"/>
</dbReference>
<dbReference type="AlphaFoldDB" id="A0A094ZP78"/>
<reference evidence="1 2" key="1">
    <citation type="submission" date="2014-06" db="EMBL/GenBank/DDBJ databases">
        <title>Functional and comparative genomic analyses of the Drosophila gut microbiota identify candidate symbiosis factors.</title>
        <authorList>
            <person name="Newell P.D."/>
            <person name="Chaston J.M."/>
            <person name="Douglas A.E."/>
        </authorList>
    </citation>
    <scope>NUCLEOTIDE SEQUENCE [LARGE SCALE GENOMIC DNA]</scope>
    <source>
        <strain evidence="1 2">DmCS_006</strain>
    </source>
</reference>
<evidence type="ECO:0000313" key="2">
    <source>
        <dbReference type="Proteomes" id="UP000029448"/>
    </source>
</evidence>
<name>A0A094ZP78_9PROT</name>
<gene>
    <name evidence="1" type="ORF">AtDm6_1467</name>
</gene>
<keyword evidence="2" id="KW-1185">Reference proteome</keyword>
<dbReference type="STRING" id="104102.AtDm6_1467"/>
<comment type="caution">
    <text evidence="1">The sequence shown here is derived from an EMBL/GenBank/DDBJ whole genome shotgun (WGS) entry which is preliminary data.</text>
</comment>
<proteinExistence type="predicted"/>
<dbReference type="Proteomes" id="UP000029448">
    <property type="component" value="Unassembled WGS sequence"/>
</dbReference>
<sequence>MSRDLLRRFDGRCLLSWSGRQGRPLWIGRVAAFGGVEATLDG</sequence>